<keyword evidence="4" id="KW-0378">Hydrolase</keyword>
<evidence type="ECO:0000313" key="7">
    <source>
        <dbReference type="EMBL" id="GLI00314.1"/>
    </source>
</evidence>
<dbReference type="GO" id="GO:0008233">
    <property type="term" value="F:peptidase activity"/>
    <property type="evidence" value="ECO:0007669"/>
    <property type="project" value="UniProtKB-KW"/>
</dbReference>
<dbReference type="RefSeq" id="WP_281900540.1">
    <property type="nucleotide sequence ID" value="NZ_BSDI01000032.1"/>
</dbReference>
<organism evidence="7 8">
    <name type="scientific">Phytohabitans aurantiacus</name>
    <dbReference type="NCBI Taxonomy" id="3016789"/>
    <lineage>
        <taxon>Bacteria</taxon>
        <taxon>Bacillati</taxon>
        <taxon>Actinomycetota</taxon>
        <taxon>Actinomycetes</taxon>
        <taxon>Micromonosporales</taxon>
        <taxon>Micromonosporaceae</taxon>
    </lineage>
</organism>
<keyword evidence="8" id="KW-1185">Reference proteome</keyword>
<keyword evidence="2" id="KW-0963">Cytoplasm</keyword>
<dbReference type="Pfam" id="PF00574">
    <property type="entry name" value="CLP_protease"/>
    <property type="match status" value="1"/>
</dbReference>
<keyword evidence="3 7" id="KW-0645">Protease</keyword>
<dbReference type="Gene3D" id="3.90.226.10">
    <property type="entry name" value="2-enoyl-CoA Hydratase, Chain A, domain 1"/>
    <property type="match status" value="1"/>
</dbReference>
<accession>A0ABQ5R0H7</accession>
<dbReference type="InterPro" id="IPR023562">
    <property type="entry name" value="ClpP/TepA"/>
</dbReference>
<dbReference type="PANTHER" id="PTHR10381:SF70">
    <property type="entry name" value="ATP-DEPENDENT CLP PROTEASE PROTEOLYTIC SUBUNIT"/>
    <property type="match status" value="1"/>
</dbReference>
<dbReference type="NCBIfam" id="NF045542">
    <property type="entry name" value="Clp_rel_HeadMat"/>
    <property type="match status" value="1"/>
</dbReference>
<evidence type="ECO:0000256" key="3">
    <source>
        <dbReference type="ARBA" id="ARBA00022670"/>
    </source>
</evidence>
<comment type="caution">
    <text evidence="7">The sequence shown here is derived from an EMBL/GenBank/DDBJ whole genome shotgun (WGS) entry which is preliminary data.</text>
</comment>
<dbReference type="PRINTS" id="PR00127">
    <property type="entry name" value="CLPPROTEASEP"/>
</dbReference>
<dbReference type="InterPro" id="IPR029045">
    <property type="entry name" value="ClpP/crotonase-like_dom_sf"/>
</dbReference>
<dbReference type="CDD" id="cd07016">
    <property type="entry name" value="S14_ClpP_1"/>
    <property type="match status" value="1"/>
</dbReference>
<dbReference type="InterPro" id="IPR001907">
    <property type="entry name" value="ClpP"/>
</dbReference>
<evidence type="ECO:0000256" key="2">
    <source>
        <dbReference type="ARBA" id="ARBA00022490"/>
    </source>
</evidence>
<sequence length="229" mass="24099">MRDLSRLVALADRGRQLASGKSFHSEPGSLRVEAAASGRTTVRVYGYIGGDWFDDGITAASFAKELDGIGDGGIDLHLNSGGGSVFDAIAMHAALLNHPSDVVSYVDSVAASAASFLAMAGDEIVIEKPAKMMIHDASGIVLGNKRDMREMADLLDELDATIAGIYADRTGKPAAHWAAAMERTTWYGSAEAVKAGLADRVANDSKAAAPEDRRSQLIRARARVALRGA</sequence>
<dbReference type="Proteomes" id="UP001144280">
    <property type="component" value="Unassembled WGS sequence"/>
</dbReference>
<proteinExistence type="inferred from homology"/>
<gene>
    <name evidence="7" type="ORF">Pa4123_55900</name>
</gene>
<protein>
    <recommendedName>
        <fullName evidence="6">ATP-dependent Clp protease proteolytic subunit</fullName>
    </recommendedName>
</protein>
<dbReference type="EMBL" id="BSDI01000032">
    <property type="protein sequence ID" value="GLI00314.1"/>
    <property type="molecule type" value="Genomic_DNA"/>
</dbReference>
<dbReference type="GO" id="GO:0006508">
    <property type="term" value="P:proteolysis"/>
    <property type="evidence" value="ECO:0007669"/>
    <property type="project" value="UniProtKB-KW"/>
</dbReference>
<name>A0ABQ5R0H7_9ACTN</name>
<reference evidence="7" key="1">
    <citation type="submission" date="2022-12" db="EMBL/GenBank/DDBJ databases">
        <title>New Phytohabitans aurantiacus sp. RD004123 nov., an actinomycete isolated from soil.</title>
        <authorList>
            <person name="Triningsih D.W."/>
            <person name="Harunari E."/>
            <person name="Igarashi Y."/>
        </authorList>
    </citation>
    <scope>NUCLEOTIDE SEQUENCE</scope>
    <source>
        <strain evidence="7">RD004123</strain>
    </source>
</reference>
<evidence type="ECO:0000256" key="4">
    <source>
        <dbReference type="ARBA" id="ARBA00022801"/>
    </source>
</evidence>
<evidence type="ECO:0000256" key="5">
    <source>
        <dbReference type="ARBA" id="ARBA00022825"/>
    </source>
</evidence>
<dbReference type="SUPFAM" id="SSF52096">
    <property type="entry name" value="ClpP/crotonase"/>
    <property type="match status" value="1"/>
</dbReference>
<keyword evidence="5" id="KW-0720">Serine protease</keyword>
<evidence type="ECO:0000256" key="6">
    <source>
        <dbReference type="RuleBase" id="RU003567"/>
    </source>
</evidence>
<evidence type="ECO:0000313" key="8">
    <source>
        <dbReference type="Proteomes" id="UP001144280"/>
    </source>
</evidence>
<dbReference type="PANTHER" id="PTHR10381">
    <property type="entry name" value="ATP-DEPENDENT CLP PROTEASE PROTEOLYTIC SUBUNIT"/>
    <property type="match status" value="1"/>
</dbReference>
<comment type="similarity">
    <text evidence="1 6">Belongs to the peptidase S14 family.</text>
</comment>
<evidence type="ECO:0000256" key="1">
    <source>
        <dbReference type="ARBA" id="ARBA00007039"/>
    </source>
</evidence>